<organism evidence="1 2">
    <name type="scientific">Streptomyces pratisoli</name>
    <dbReference type="NCBI Taxonomy" id="3139917"/>
    <lineage>
        <taxon>Bacteria</taxon>
        <taxon>Bacillati</taxon>
        <taxon>Actinomycetota</taxon>
        <taxon>Actinomycetes</taxon>
        <taxon>Kitasatosporales</taxon>
        <taxon>Streptomycetaceae</taxon>
        <taxon>Streptomyces</taxon>
    </lineage>
</organism>
<gene>
    <name evidence="1" type="ORF">WKI58_05480</name>
</gene>
<accession>A0ACC6QCJ7</accession>
<reference evidence="1" key="1">
    <citation type="submission" date="2024-03" db="EMBL/GenBank/DDBJ databases">
        <title>Novel Streptomyces species of biotechnological and ecological value are a feature of Machair soil.</title>
        <authorList>
            <person name="Prole J.R."/>
            <person name="Goodfellow M."/>
            <person name="Allenby N."/>
            <person name="Ward A.C."/>
        </authorList>
    </citation>
    <scope>NUCLEOTIDE SEQUENCE</scope>
    <source>
        <strain evidence="1">MS1.AVA.4</strain>
    </source>
</reference>
<evidence type="ECO:0000313" key="1">
    <source>
        <dbReference type="EMBL" id="MEJ8655983.1"/>
    </source>
</evidence>
<proteinExistence type="predicted"/>
<sequence length="69" mass="7283">MHLIDGSEAMSLLVGDGSVTSGAAVDVPIMDDLTAFTGDRVLSLDRAWALVHDFIRTGAPGDLGAWREL</sequence>
<dbReference type="EMBL" id="JBBKAI010000002">
    <property type="protein sequence ID" value="MEJ8655983.1"/>
    <property type="molecule type" value="Genomic_DNA"/>
</dbReference>
<dbReference type="Proteomes" id="UP001375539">
    <property type="component" value="Unassembled WGS sequence"/>
</dbReference>
<protein>
    <submittedName>
        <fullName evidence="1">Uncharacterized protein</fullName>
    </submittedName>
</protein>
<name>A0ACC6QCJ7_9ACTN</name>
<comment type="caution">
    <text evidence="1">The sequence shown here is derived from an EMBL/GenBank/DDBJ whole genome shotgun (WGS) entry which is preliminary data.</text>
</comment>
<keyword evidence="2" id="KW-1185">Reference proteome</keyword>
<evidence type="ECO:0000313" key="2">
    <source>
        <dbReference type="Proteomes" id="UP001375539"/>
    </source>
</evidence>